<dbReference type="NCBIfam" id="TIGR01552">
    <property type="entry name" value="phd_fam"/>
    <property type="match status" value="1"/>
</dbReference>
<comment type="caution">
    <text evidence="3">The sequence shown here is derived from an EMBL/GenBank/DDBJ whole genome shotgun (WGS) entry which is preliminary data.</text>
</comment>
<evidence type="ECO:0000256" key="2">
    <source>
        <dbReference type="RuleBase" id="RU362080"/>
    </source>
</evidence>
<organism evidence="3 4">
    <name type="scientific">Pseudoduganella guangdongensis</name>
    <dbReference type="NCBI Taxonomy" id="2692179"/>
    <lineage>
        <taxon>Bacteria</taxon>
        <taxon>Pseudomonadati</taxon>
        <taxon>Pseudomonadota</taxon>
        <taxon>Betaproteobacteria</taxon>
        <taxon>Burkholderiales</taxon>
        <taxon>Oxalobacteraceae</taxon>
        <taxon>Telluria group</taxon>
        <taxon>Pseudoduganella</taxon>
    </lineage>
</organism>
<keyword evidence="4" id="KW-1185">Reference proteome</keyword>
<protein>
    <recommendedName>
        <fullName evidence="2">Antitoxin</fullName>
    </recommendedName>
</protein>
<comment type="function">
    <text evidence="2">Antitoxin component of a type II toxin-antitoxin (TA) system.</text>
</comment>
<dbReference type="EMBL" id="WWCJ01000006">
    <property type="protein sequence ID" value="MYN02358.1"/>
    <property type="molecule type" value="Genomic_DNA"/>
</dbReference>
<dbReference type="Pfam" id="PF02604">
    <property type="entry name" value="PhdYeFM_antitox"/>
    <property type="match status" value="1"/>
</dbReference>
<dbReference type="RefSeq" id="WP_161025365.1">
    <property type="nucleotide sequence ID" value="NZ_WWCJ01000006.1"/>
</dbReference>
<name>A0A6N9HFJ7_9BURK</name>
<dbReference type="AlphaFoldDB" id="A0A6N9HFJ7"/>
<evidence type="ECO:0000256" key="1">
    <source>
        <dbReference type="ARBA" id="ARBA00009981"/>
    </source>
</evidence>
<dbReference type="Proteomes" id="UP000448575">
    <property type="component" value="Unassembled WGS sequence"/>
</dbReference>
<evidence type="ECO:0000313" key="4">
    <source>
        <dbReference type="Proteomes" id="UP000448575"/>
    </source>
</evidence>
<accession>A0A6N9HFJ7</accession>
<dbReference type="InterPro" id="IPR006442">
    <property type="entry name" value="Antitoxin_Phd/YefM"/>
</dbReference>
<dbReference type="SUPFAM" id="SSF143120">
    <property type="entry name" value="YefM-like"/>
    <property type="match status" value="1"/>
</dbReference>
<comment type="similarity">
    <text evidence="1 2">Belongs to the phD/YefM antitoxin family.</text>
</comment>
<dbReference type="InterPro" id="IPR036165">
    <property type="entry name" value="YefM-like_sf"/>
</dbReference>
<reference evidence="3 4" key="1">
    <citation type="submission" date="2019-12" db="EMBL/GenBank/DDBJ databases">
        <title>Novel species isolated from a subtropical stream in China.</title>
        <authorList>
            <person name="Lu H."/>
        </authorList>
    </citation>
    <scope>NUCLEOTIDE SEQUENCE [LARGE SCALE GENOMIC DNA]</scope>
    <source>
        <strain evidence="3 4">DS3</strain>
    </source>
</reference>
<proteinExistence type="inferred from homology"/>
<dbReference type="Gene3D" id="3.40.1620.10">
    <property type="entry name" value="YefM-like domain"/>
    <property type="match status" value="1"/>
</dbReference>
<evidence type="ECO:0000313" key="3">
    <source>
        <dbReference type="EMBL" id="MYN02358.1"/>
    </source>
</evidence>
<gene>
    <name evidence="3" type="ORF">GTP41_09625</name>
</gene>
<sequence>MYREVGAFDAKARLSELLREVGEGQRFTISVRGKPVADLIPSEAKARQDIQATIDALRKIELIKGVGDDEIRDWIREGRT</sequence>